<dbReference type="AlphaFoldDB" id="A0A2U1L6L4"/>
<proteinExistence type="predicted"/>
<evidence type="ECO:0000313" key="1">
    <source>
        <dbReference type="EMBL" id="PWA44633.1"/>
    </source>
</evidence>
<keyword evidence="2" id="KW-1185">Reference proteome</keyword>
<name>A0A2U1L6L4_ARTAN</name>
<sequence>MKTNGTLSDPLPTEQDSVKYLIMAMDYFTKGVDTKPKAITSSYHSQAKYQIDVTNKKIIQGIKENTDKTPFSSPFRTEVVTPFEKLIQTKRFAMISKEDNEELLRSYFTPSERKRDLAATHLAHFKHKMAKYYGTHVLLVTLKHGNHFLHMNKESKATCQERVAPN</sequence>
<dbReference type="OrthoDB" id="101614at2759"/>
<comment type="caution">
    <text evidence="1">The sequence shown here is derived from an EMBL/GenBank/DDBJ whole genome shotgun (WGS) entry which is preliminary data.</text>
</comment>
<organism evidence="1 2">
    <name type="scientific">Artemisia annua</name>
    <name type="common">Sweet wormwood</name>
    <dbReference type="NCBI Taxonomy" id="35608"/>
    <lineage>
        <taxon>Eukaryota</taxon>
        <taxon>Viridiplantae</taxon>
        <taxon>Streptophyta</taxon>
        <taxon>Embryophyta</taxon>
        <taxon>Tracheophyta</taxon>
        <taxon>Spermatophyta</taxon>
        <taxon>Magnoliopsida</taxon>
        <taxon>eudicotyledons</taxon>
        <taxon>Gunneridae</taxon>
        <taxon>Pentapetalae</taxon>
        <taxon>asterids</taxon>
        <taxon>campanulids</taxon>
        <taxon>Asterales</taxon>
        <taxon>Asteraceae</taxon>
        <taxon>Asteroideae</taxon>
        <taxon>Anthemideae</taxon>
        <taxon>Artemisiinae</taxon>
        <taxon>Artemisia</taxon>
    </lineage>
</organism>
<protein>
    <submittedName>
        <fullName evidence="1">Uncharacterized protein</fullName>
    </submittedName>
</protein>
<gene>
    <name evidence="1" type="ORF">CTI12_AA524240</name>
</gene>
<reference evidence="1 2" key="1">
    <citation type="journal article" date="2018" name="Mol. Plant">
        <title>The genome of Artemisia annua provides insight into the evolution of Asteraceae family and artemisinin biosynthesis.</title>
        <authorList>
            <person name="Shen Q."/>
            <person name="Zhang L."/>
            <person name="Liao Z."/>
            <person name="Wang S."/>
            <person name="Yan T."/>
            <person name="Shi P."/>
            <person name="Liu M."/>
            <person name="Fu X."/>
            <person name="Pan Q."/>
            <person name="Wang Y."/>
            <person name="Lv Z."/>
            <person name="Lu X."/>
            <person name="Zhang F."/>
            <person name="Jiang W."/>
            <person name="Ma Y."/>
            <person name="Chen M."/>
            <person name="Hao X."/>
            <person name="Li L."/>
            <person name="Tang Y."/>
            <person name="Lv G."/>
            <person name="Zhou Y."/>
            <person name="Sun X."/>
            <person name="Brodelius P.E."/>
            <person name="Rose J.K.C."/>
            <person name="Tang K."/>
        </authorList>
    </citation>
    <scope>NUCLEOTIDE SEQUENCE [LARGE SCALE GENOMIC DNA]</scope>
    <source>
        <strain evidence="2">cv. Huhao1</strain>
        <tissue evidence="1">Leaf</tissue>
    </source>
</reference>
<accession>A0A2U1L6L4</accession>
<dbReference type="EMBL" id="PKPP01011177">
    <property type="protein sequence ID" value="PWA44633.1"/>
    <property type="molecule type" value="Genomic_DNA"/>
</dbReference>
<evidence type="ECO:0000313" key="2">
    <source>
        <dbReference type="Proteomes" id="UP000245207"/>
    </source>
</evidence>
<dbReference type="Proteomes" id="UP000245207">
    <property type="component" value="Unassembled WGS sequence"/>
</dbReference>